<protein>
    <submittedName>
        <fullName evidence="1">Uncharacterized protein</fullName>
    </submittedName>
</protein>
<sequence length="69" mass="7053">MNLQPCTGLAMPVSKKLISGFQALPQVGALVVGLIPPTKGSLQISLGLPSTVPPLPPQTTQSDLAVFTS</sequence>
<dbReference type="EMBL" id="BLXT01004605">
    <property type="protein sequence ID" value="GFO15202.1"/>
    <property type="molecule type" value="Genomic_DNA"/>
</dbReference>
<proteinExistence type="predicted"/>
<name>A0AAV4B6R3_9GAST</name>
<organism evidence="1 2">
    <name type="scientific">Plakobranchus ocellatus</name>
    <dbReference type="NCBI Taxonomy" id="259542"/>
    <lineage>
        <taxon>Eukaryota</taxon>
        <taxon>Metazoa</taxon>
        <taxon>Spiralia</taxon>
        <taxon>Lophotrochozoa</taxon>
        <taxon>Mollusca</taxon>
        <taxon>Gastropoda</taxon>
        <taxon>Heterobranchia</taxon>
        <taxon>Euthyneura</taxon>
        <taxon>Panpulmonata</taxon>
        <taxon>Sacoglossa</taxon>
        <taxon>Placobranchoidea</taxon>
        <taxon>Plakobranchidae</taxon>
        <taxon>Plakobranchus</taxon>
    </lineage>
</organism>
<dbReference type="Proteomes" id="UP000735302">
    <property type="component" value="Unassembled WGS sequence"/>
</dbReference>
<evidence type="ECO:0000313" key="2">
    <source>
        <dbReference type="Proteomes" id="UP000735302"/>
    </source>
</evidence>
<reference evidence="1 2" key="1">
    <citation type="journal article" date="2021" name="Elife">
        <title>Chloroplast acquisition without the gene transfer in kleptoplastic sea slugs, Plakobranchus ocellatus.</title>
        <authorList>
            <person name="Maeda T."/>
            <person name="Takahashi S."/>
            <person name="Yoshida T."/>
            <person name="Shimamura S."/>
            <person name="Takaki Y."/>
            <person name="Nagai Y."/>
            <person name="Toyoda A."/>
            <person name="Suzuki Y."/>
            <person name="Arimoto A."/>
            <person name="Ishii H."/>
            <person name="Satoh N."/>
            <person name="Nishiyama T."/>
            <person name="Hasebe M."/>
            <person name="Maruyama T."/>
            <person name="Minagawa J."/>
            <person name="Obokata J."/>
            <person name="Shigenobu S."/>
        </authorList>
    </citation>
    <scope>NUCLEOTIDE SEQUENCE [LARGE SCALE GENOMIC DNA]</scope>
</reference>
<keyword evidence="2" id="KW-1185">Reference proteome</keyword>
<evidence type="ECO:0000313" key="1">
    <source>
        <dbReference type="EMBL" id="GFO15202.1"/>
    </source>
</evidence>
<accession>A0AAV4B6R3</accession>
<dbReference type="AlphaFoldDB" id="A0AAV4B6R3"/>
<comment type="caution">
    <text evidence="1">The sequence shown here is derived from an EMBL/GenBank/DDBJ whole genome shotgun (WGS) entry which is preliminary data.</text>
</comment>
<gene>
    <name evidence="1" type="ORF">PoB_004170700</name>
</gene>